<dbReference type="AlphaFoldDB" id="A0ABD2MK46"/>
<feature type="compositionally biased region" description="Basic and acidic residues" evidence="1">
    <location>
        <begin position="15"/>
        <end position="41"/>
    </location>
</feature>
<proteinExistence type="predicted"/>
<evidence type="ECO:0000256" key="1">
    <source>
        <dbReference type="SAM" id="MobiDB-lite"/>
    </source>
</evidence>
<keyword evidence="3" id="KW-1185">Reference proteome</keyword>
<dbReference type="EMBL" id="JABFTP020000001">
    <property type="protein sequence ID" value="KAL3266723.1"/>
    <property type="molecule type" value="Genomic_DNA"/>
</dbReference>
<protein>
    <submittedName>
        <fullName evidence="2">Uncharacterized protein</fullName>
    </submittedName>
</protein>
<evidence type="ECO:0000313" key="3">
    <source>
        <dbReference type="Proteomes" id="UP001516400"/>
    </source>
</evidence>
<reference evidence="2 3" key="1">
    <citation type="journal article" date="2021" name="BMC Biol.">
        <title>Horizontally acquired antibacterial genes associated with adaptive radiation of ladybird beetles.</title>
        <authorList>
            <person name="Li H.S."/>
            <person name="Tang X.F."/>
            <person name="Huang Y.H."/>
            <person name="Xu Z.Y."/>
            <person name="Chen M.L."/>
            <person name="Du X.Y."/>
            <person name="Qiu B.Y."/>
            <person name="Chen P.T."/>
            <person name="Zhang W."/>
            <person name="Slipinski A."/>
            <person name="Escalona H.E."/>
            <person name="Waterhouse R.M."/>
            <person name="Zwick A."/>
            <person name="Pang H."/>
        </authorList>
    </citation>
    <scope>NUCLEOTIDE SEQUENCE [LARGE SCALE GENOMIC DNA]</scope>
    <source>
        <strain evidence="2">SYSU2018</strain>
    </source>
</reference>
<sequence>MIDAPEQRPGVSGTPKKEEKETSRSKIRSQDEGRTPHETTKRPPISLADRDFPKQPNLKLHSVIQVCPIGCETATTTLQPGEFASDTAEVKPTVTHRYRANLILTPPIYLPVTQLELCWNCGYPAMTGPGAFERDDFSALNVRRSELCRRNVAANRNQLTTSKRLAVTLLPPQLREDFEASEFNVTFFISPRMEVPGSKV</sequence>
<dbReference type="Proteomes" id="UP001516400">
    <property type="component" value="Unassembled WGS sequence"/>
</dbReference>
<organism evidence="2 3">
    <name type="scientific">Cryptolaemus montrouzieri</name>
    <dbReference type="NCBI Taxonomy" id="559131"/>
    <lineage>
        <taxon>Eukaryota</taxon>
        <taxon>Metazoa</taxon>
        <taxon>Ecdysozoa</taxon>
        <taxon>Arthropoda</taxon>
        <taxon>Hexapoda</taxon>
        <taxon>Insecta</taxon>
        <taxon>Pterygota</taxon>
        <taxon>Neoptera</taxon>
        <taxon>Endopterygota</taxon>
        <taxon>Coleoptera</taxon>
        <taxon>Polyphaga</taxon>
        <taxon>Cucujiformia</taxon>
        <taxon>Coccinelloidea</taxon>
        <taxon>Coccinellidae</taxon>
        <taxon>Scymninae</taxon>
        <taxon>Scymnini</taxon>
        <taxon>Cryptolaemus</taxon>
    </lineage>
</organism>
<name>A0ABD2MK46_9CUCU</name>
<gene>
    <name evidence="2" type="ORF">HHI36_010884</name>
</gene>
<accession>A0ABD2MK46</accession>
<feature type="region of interest" description="Disordered" evidence="1">
    <location>
        <begin position="1"/>
        <end position="53"/>
    </location>
</feature>
<comment type="caution">
    <text evidence="2">The sequence shown here is derived from an EMBL/GenBank/DDBJ whole genome shotgun (WGS) entry which is preliminary data.</text>
</comment>
<evidence type="ECO:0000313" key="2">
    <source>
        <dbReference type="EMBL" id="KAL3266723.1"/>
    </source>
</evidence>